<dbReference type="GO" id="GO:0016881">
    <property type="term" value="F:acid-amino acid ligase activity"/>
    <property type="evidence" value="ECO:0007669"/>
    <property type="project" value="UniProtKB-ARBA"/>
</dbReference>
<dbReference type="STRING" id="1884381.SAMN05518846_10757"/>
<keyword evidence="6" id="KW-1185">Reference proteome</keyword>
<dbReference type="EMBL" id="FORT01000007">
    <property type="protein sequence ID" value="SFJ95784.1"/>
    <property type="molecule type" value="Genomic_DNA"/>
</dbReference>
<dbReference type="Proteomes" id="UP000198915">
    <property type="component" value="Unassembled WGS sequence"/>
</dbReference>
<dbReference type="PANTHER" id="PTHR34384:SF6">
    <property type="entry name" value="STAPHYLOFERRIN B SYNTHASE"/>
    <property type="match status" value="1"/>
</dbReference>
<dbReference type="PANTHER" id="PTHR34384">
    <property type="entry name" value="L-2,3-DIAMINOPROPANOATE--CITRATE LIGASE"/>
    <property type="match status" value="1"/>
</dbReference>
<comment type="pathway">
    <text evidence="1">Siderophore biosynthesis.</text>
</comment>
<dbReference type="Pfam" id="PF04183">
    <property type="entry name" value="IucA_IucC"/>
    <property type="match status" value="1"/>
</dbReference>
<dbReference type="InterPro" id="IPR037455">
    <property type="entry name" value="LucA/IucC-like"/>
</dbReference>
<evidence type="ECO:0000256" key="2">
    <source>
        <dbReference type="ARBA" id="ARBA00007832"/>
    </source>
</evidence>
<dbReference type="Gene3D" id="1.10.510.40">
    <property type="match status" value="1"/>
</dbReference>
<sequence>MRMKEVGYEVEQLVMEDLVNALLAERFFEEHHNVELLSRVEWEAIVRSDAVMQAIHSQFDFAHEQVHVYRWSLGSEQKGTVVFPVQPAIVQSYRILASAGMYEARQIEDQVSVTRLGPVELMRHLQDLYAHDPITIHPDSAEQFKRMLGETLLQTSWALENAQPKKVLALPAKAAFLEAERKAAFRDRPFHPVSKAKLGWGSEECRRYTIEHGQAIQLNWMAVKRERLVSGQPNGPSPMTGLLSDEERHLLETEMSERGLSTDEYVPIPVHPWQMAEILPNLLHVELAQGKCVPLQSQVGTYSATSSVRSLLPVGKGTHHVKLPIGIRSLGGLRYLSAVKLMNGQCAERLLRQGVERDTELRNRLFLCDETQWWAYLPESRDLFADYPRHLSAMVRQYPADLLADEEVRLVPMSVLAVFERGGAGHLFDEWLSILGQEQSEAAILQLCKEVFLPFLEISFRLFQLGMMPEIHGQNVVLVWRKGEITGLLLRDHDSLRVHVPWLCANGLEDPRYTLRPGVPESLYHQTPENLLSFFQMLGIHVNSYGMIDAVSKYYGVEEEKLWRVLLESIEQAMKRADLPDEVTVVLRACLLEKAEWPWKEVIRPLVKQHAKVPSSMPYSKGEAQNPFHAMSRVLTS</sequence>
<accession>A0A1I3VK23</accession>
<dbReference type="AlphaFoldDB" id="A0A1I3VK23"/>
<dbReference type="RefSeq" id="WP_092268539.1">
    <property type="nucleotide sequence ID" value="NZ_FORT01000007.1"/>
</dbReference>
<evidence type="ECO:0000259" key="3">
    <source>
        <dbReference type="Pfam" id="PF04183"/>
    </source>
</evidence>
<dbReference type="GO" id="GO:0019290">
    <property type="term" value="P:siderophore biosynthetic process"/>
    <property type="evidence" value="ECO:0007669"/>
    <property type="project" value="InterPro"/>
</dbReference>
<proteinExistence type="inferred from homology"/>
<comment type="similarity">
    <text evidence="2">Belongs to the IucA/IucC family.</text>
</comment>
<evidence type="ECO:0000256" key="1">
    <source>
        <dbReference type="ARBA" id="ARBA00004924"/>
    </source>
</evidence>
<dbReference type="InterPro" id="IPR022770">
    <property type="entry name" value="IucA/IucC-like_C"/>
</dbReference>
<reference evidence="6" key="1">
    <citation type="submission" date="2016-10" db="EMBL/GenBank/DDBJ databases">
        <authorList>
            <person name="Varghese N."/>
            <person name="Submissions S."/>
        </authorList>
    </citation>
    <scope>NUCLEOTIDE SEQUENCE [LARGE SCALE GENOMIC DNA]</scope>
    <source>
        <strain evidence="6">OK042</strain>
    </source>
</reference>
<evidence type="ECO:0000259" key="4">
    <source>
        <dbReference type="Pfam" id="PF06276"/>
    </source>
</evidence>
<evidence type="ECO:0000313" key="5">
    <source>
        <dbReference type="EMBL" id="SFJ95784.1"/>
    </source>
</evidence>
<feature type="domain" description="Aerobactin siderophore biosynthesis IucA/IucC-like C-terminal" evidence="4">
    <location>
        <begin position="462"/>
        <end position="601"/>
    </location>
</feature>
<feature type="domain" description="Aerobactin siderophore biosynthesis IucA/IucC N-terminal" evidence="3">
    <location>
        <begin position="176"/>
        <end position="416"/>
    </location>
</feature>
<protein>
    <submittedName>
        <fullName evidence="5">Siderophore synthetase component</fullName>
    </submittedName>
</protein>
<dbReference type="Pfam" id="PF06276">
    <property type="entry name" value="FhuF"/>
    <property type="match status" value="1"/>
</dbReference>
<organism evidence="5 6">
    <name type="scientific">Brevibacillus centrosporus</name>
    <dbReference type="NCBI Taxonomy" id="54910"/>
    <lineage>
        <taxon>Bacteria</taxon>
        <taxon>Bacillati</taxon>
        <taxon>Bacillota</taxon>
        <taxon>Bacilli</taxon>
        <taxon>Bacillales</taxon>
        <taxon>Paenibacillaceae</taxon>
        <taxon>Brevibacillus</taxon>
    </lineage>
</organism>
<evidence type="ECO:0000313" key="6">
    <source>
        <dbReference type="Proteomes" id="UP000198915"/>
    </source>
</evidence>
<gene>
    <name evidence="5" type="ORF">SAMN05518846_10757</name>
</gene>
<dbReference type="InterPro" id="IPR007310">
    <property type="entry name" value="Aerobactin_biosyn_IucA/IucC_N"/>
</dbReference>
<name>A0A1I3VK23_9BACL</name>